<name>A0ABN6WZ70_9MICO</name>
<dbReference type="PANTHER" id="PTHR43798">
    <property type="entry name" value="MONOACYLGLYCEROL LIPASE"/>
    <property type="match status" value="1"/>
</dbReference>
<keyword evidence="1 3" id="KW-0378">Hydrolase</keyword>
<dbReference type="InterPro" id="IPR029058">
    <property type="entry name" value="AB_hydrolase_fold"/>
</dbReference>
<dbReference type="Pfam" id="PF12697">
    <property type="entry name" value="Abhydrolase_6"/>
    <property type="match status" value="1"/>
</dbReference>
<evidence type="ECO:0000313" key="3">
    <source>
        <dbReference type="EMBL" id="BDZ37694.1"/>
    </source>
</evidence>
<dbReference type="InterPro" id="IPR050266">
    <property type="entry name" value="AB_hydrolase_sf"/>
</dbReference>
<dbReference type="PRINTS" id="PR00412">
    <property type="entry name" value="EPOXHYDRLASE"/>
</dbReference>
<dbReference type="Proteomes" id="UP001321543">
    <property type="component" value="Chromosome"/>
</dbReference>
<dbReference type="GO" id="GO:0016787">
    <property type="term" value="F:hydrolase activity"/>
    <property type="evidence" value="ECO:0007669"/>
    <property type="project" value="UniProtKB-KW"/>
</dbReference>
<dbReference type="SUPFAM" id="SSF53474">
    <property type="entry name" value="alpha/beta-Hydrolases"/>
    <property type="match status" value="1"/>
</dbReference>
<dbReference type="InterPro" id="IPR000073">
    <property type="entry name" value="AB_hydrolase_1"/>
</dbReference>
<dbReference type="PRINTS" id="PR00111">
    <property type="entry name" value="ABHYDROLASE"/>
</dbReference>
<reference evidence="4" key="1">
    <citation type="journal article" date="2019" name="Int. J. Syst. Evol. Microbiol.">
        <title>The Global Catalogue of Microorganisms (GCM) 10K type strain sequencing project: providing services to taxonomists for standard genome sequencing and annotation.</title>
        <authorList>
            <consortium name="The Broad Institute Genomics Platform"/>
            <consortium name="The Broad Institute Genome Sequencing Center for Infectious Disease"/>
            <person name="Wu L."/>
            <person name="Ma J."/>
        </authorList>
    </citation>
    <scope>NUCLEOTIDE SEQUENCE [LARGE SCALE GENOMIC DNA]</scope>
    <source>
        <strain evidence="4">NBRC 106310</strain>
    </source>
</reference>
<organism evidence="3 4">
    <name type="scientific">Microbacterium suwonense</name>
    <dbReference type="NCBI Taxonomy" id="683047"/>
    <lineage>
        <taxon>Bacteria</taxon>
        <taxon>Bacillati</taxon>
        <taxon>Actinomycetota</taxon>
        <taxon>Actinomycetes</taxon>
        <taxon>Micrococcales</taxon>
        <taxon>Microbacteriaceae</taxon>
        <taxon>Microbacterium</taxon>
    </lineage>
</organism>
<evidence type="ECO:0000256" key="1">
    <source>
        <dbReference type="ARBA" id="ARBA00022801"/>
    </source>
</evidence>
<evidence type="ECO:0000259" key="2">
    <source>
        <dbReference type="Pfam" id="PF12697"/>
    </source>
</evidence>
<dbReference type="PANTHER" id="PTHR43798:SF31">
    <property type="entry name" value="AB HYDROLASE SUPERFAMILY PROTEIN YCLE"/>
    <property type="match status" value="1"/>
</dbReference>
<sequence length="305" mass="32321">MSRSDRTAPGPLDPGAGLSENIVHLADGRRIRTVVAGESAGPLVVFEAGMSAPAAEWLAVQRGVSAHARTLSYDRSGYGGSDDDAQPRTVARMADDLHAVLTAAGEHGPVVLVAHSWGGPIIRAFVRSHPDRVAGIVLVDASLASSTVTRKQVVLGRASFRITSLLVRLGAGARVIRMVLPHGHASEFSDDDMAIVTRDYASVRAMRTGVREVNEVLAVGPALREWEAEGFPDVPVVALQGGRREKSAAAQRFREEFNRNAAELLADHPRAQVVIVEGSGHLIPQEQPRAVIDAVLRVAAEAAGS</sequence>
<dbReference type="RefSeq" id="WP_286301513.1">
    <property type="nucleotide sequence ID" value="NZ_AP027728.1"/>
</dbReference>
<feature type="domain" description="AB hydrolase-1" evidence="2">
    <location>
        <begin position="44"/>
        <end position="294"/>
    </location>
</feature>
<dbReference type="EMBL" id="AP027728">
    <property type="protein sequence ID" value="BDZ37694.1"/>
    <property type="molecule type" value="Genomic_DNA"/>
</dbReference>
<dbReference type="Gene3D" id="3.40.50.1820">
    <property type="entry name" value="alpha/beta hydrolase"/>
    <property type="match status" value="1"/>
</dbReference>
<accession>A0ABN6WZ70</accession>
<dbReference type="InterPro" id="IPR000639">
    <property type="entry name" value="Epox_hydrolase-like"/>
</dbReference>
<gene>
    <name evidence="3" type="ORF">GCM10025863_03080</name>
</gene>
<protein>
    <submittedName>
        <fullName evidence="3">Alpha/beta hydrolase fold</fullName>
    </submittedName>
</protein>
<proteinExistence type="predicted"/>
<keyword evidence="4" id="KW-1185">Reference proteome</keyword>
<evidence type="ECO:0000313" key="4">
    <source>
        <dbReference type="Proteomes" id="UP001321543"/>
    </source>
</evidence>